<dbReference type="CDD" id="cd00037">
    <property type="entry name" value="CLECT"/>
    <property type="match status" value="1"/>
</dbReference>
<evidence type="ECO:0000256" key="3">
    <source>
        <dbReference type="ARBA" id="ARBA00022837"/>
    </source>
</evidence>
<dbReference type="PROSITE" id="PS50853">
    <property type="entry name" value="FN3"/>
    <property type="match status" value="4"/>
</dbReference>
<dbReference type="GO" id="GO:0046872">
    <property type="term" value="F:metal ion binding"/>
    <property type="evidence" value="ECO:0007669"/>
    <property type="project" value="UniProtKB-KW"/>
</dbReference>
<keyword evidence="2" id="KW-0677">Repeat</keyword>
<evidence type="ECO:0000259" key="5">
    <source>
        <dbReference type="PROSITE" id="PS50041"/>
    </source>
</evidence>
<dbReference type="InterPro" id="IPR036116">
    <property type="entry name" value="FN3_sf"/>
</dbReference>
<evidence type="ECO:0000313" key="7">
    <source>
        <dbReference type="Proteomes" id="UP000515135"/>
    </source>
</evidence>
<dbReference type="Gene3D" id="2.60.40.10">
    <property type="entry name" value="Immunoglobulins"/>
    <property type="match status" value="5"/>
</dbReference>
<evidence type="ECO:0000256" key="4">
    <source>
        <dbReference type="ARBA" id="ARBA00023157"/>
    </source>
</evidence>
<dbReference type="SMART" id="SM00034">
    <property type="entry name" value="CLECT"/>
    <property type="match status" value="1"/>
</dbReference>
<gene>
    <name evidence="8" type="primary">LOC109466591</name>
</gene>
<dbReference type="KEGG" id="bbel:109466591"/>
<dbReference type="Proteomes" id="UP000515135">
    <property type="component" value="Unplaced"/>
</dbReference>
<keyword evidence="4" id="KW-1015">Disulfide bond</keyword>
<dbReference type="InterPro" id="IPR008979">
    <property type="entry name" value="Galactose-bd-like_sf"/>
</dbReference>
<reference evidence="8" key="1">
    <citation type="submission" date="2025-08" db="UniProtKB">
        <authorList>
            <consortium name="RefSeq"/>
        </authorList>
    </citation>
    <scope>IDENTIFICATION</scope>
    <source>
        <tissue evidence="8">Gonad</tissue>
    </source>
</reference>
<protein>
    <submittedName>
        <fullName evidence="8">Uncharacterized protein LOC109466591</fullName>
    </submittedName>
</protein>
<dbReference type="PROSITE" id="PS50041">
    <property type="entry name" value="C_TYPE_LECTIN_2"/>
    <property type="match status" value="2"/>
</dbReference>
<accession>A0A6P4YRP1</accession>
<dbReference type="Pfam" id="PF00059">
    <property type="entry name" value="Lectin_C"/>
    <property type="match status" value="2"/>
</dbReference>
<keyword evidence="7" id="KW-1185">Reference proteome</keyword>
<feature type="domain" description="C-type lectin" evidence="5">
    <location>
        <begin position="255"/>
        <end position="313"/>
    </location>
</feature>
<evidence type="ECO:0000256" key="2">
    <source>
        <dbReference type="ARBA" id="ARBA00022737"/>
    </source>
</evidence>
<dbReference type="InterPro" id="IPR050991">
    <property type="entry name" value="ECM_Regulatory_Proteins"/>
</dbReference>
<feature type="domain" description="Fibronectin type-III" evidence="6">
    <location>
        <begin position="505"/>
        <end position="597"/>
    </location>
</feature>
<keyword evidence="3" id="KW-0106">Calcium</keyword>
<evidence type="ECO:0000259" key="6">
    <source>
        <dbReference type="PROSITE" id="PS50853"/>
    </source>
</evidence>
<dbReference type="CDD" id="cd00063">
    <property type="entry name" value="FN3"/>
    <property type="match status" value="4"/>
</dbReference>
<dbReference type="OrthoDB" id="261433at2759"/>
<name>A0A6P4YRP1_BRABE</name>
<dbReference type="Gene3D" id="2.60.120.260">
    <property type="entry name" value="Galactose-binding domain-like"/>
    <property type="match status" value="1"/>
</dbReference>
<dbReference type="Gene3D" id="3.10.100.10">
    <property type="entry name" value="Mannose-Binding Protein A, subunit A"/>
    <property type="match status" value="1"/>
</dbReference>
<keyword evidence="1" id="KW-0479">Metal-binding</keyword>
<dbReference type="GeneID" id="109466591"/>
<sequence length="1015" mass="111740">MWTTYGCYSGRMSCLQLYDYVLDENEIAVARRKCEGTCPYGWHPAGYVCYRLFHETVTWETADARCRQEGGRLASVKNEDTHKFLVALKSIEDREIHVWIGLHDCLSCFNLALQKTATSTDSAHRSPGNAVDGNTDGNHHGSTPCFHSLPDISNPSWWVDLGQWYRIDRVVIFNRLDCCSERINPFNIHIGDSDQVAANLKCGGDHQMAVNQPSISVPCQGMWGRYVGVRLPGSSRTLQLCEVQVFSVPDDPLAEWTWADGTPLSQQDFRGWTPSAPDESYENCVLYYSWRTQSRRDLWEDVECSRTHEFFCERVNPPENLTCSSTTTNSIEVDWLYTELYPYTPLSGYRVWYRHVLDDIYREPTEVTNPPPEATSVVISGLKSGSMYSVSIRALVGTTQSLDVMVQCITETDVPVFLACADATLSSVEISWISPQALLVGYRATYTLIDQDNPTTITTELGSGNQSHVHQGALTDREYRATLVAVGLYKDSLPVDITCATMTPAPEDFAVTSITGTSAKVSWVPSTSSIATGYKVWIRQSGSADIIHIYIPQLSQNEVTFENLIPATEYTISAATINMYVEGPEVNLTVATETHPPLALDVDDKTTDTLVISWLPPRGVIIKYSINYTGNGIMASQEVSGDVNHCELTGLIPGTPYDIDLVAVSRFGRSIAVSTNILTDPPLSLEVSGLSATWMVLQWKAHVAEILSFEIKVSNPFDSTGRLFSMNGLQTSYNFTDLLPETEYTIKITAISEQGRSVEITLSKRTGSPIRTTKETYDEAGTTTTSTTGTLQGQSASFTLTTQAATPVPDSGPGVSNTFQAKTTEGPEEQLLHMLQAVESGVLDKASPEEILSELNNVRKIIGADARSAMPPSVMQSTTELIEKLVDATRGAQGMTVGNVEAMTNALVETASTILGMLPEGETPITADVKSLLQSNLVDVNSGDLSPKQQLKMLKDRRREKEDMQQRAAVNIVTSLDNIADTLLALQPEDTEYQATFTTRDVAVTMSRSMLNVSF</sequence>
<dbReference type="SMART" id="SM00607">
    <property type="entry name" value="FTP"/>
    <property type="match status" value="1"/>
</dbReference>
<dbReference type="InterPro" id="IPR006585">
    <property type="entry name" value="FTP1"/>
</dbReference>
<feature type="domain" description="Fibronectin type-III" evidence="6">
    <location>
        <begin position="598"/>
        <end position="680"/>
    </location>
</feature>
<dbReference type="AlphaFoldDB" id="A0A6P4YRP1"/>
<dbReference type="RefSeq" id="XP_019619881.1">
    <property type="nucleotide sequence ID" value="XM_019764322.1"/>
</dbReference>
<dbReference type="InterPro" id="IPR013783">
    <property type="entry name" value="Ig-like_fold"/>
</dbReference>
<dbReference type="InterPro" id="IPR003961">
    <property type="entry name" value="FN3_dom"/>
</dbReference>
<feature type="domain" description="C-type lectin" evidence="5">
    <location>
        <begin position="49"/>
        <end position="104"/>
    </location>
</feature>
<dbReference type="PANTHER" id="PTHR46708:SF2">
    <property type="entry name" value="FIBRONECTIN TYPE-III DOMAIN-CONTAINING PROTEIN"/>
    <property type="match status" value="1"/>
</dbReference>
<dbReference type="InterPro" id="IPR016187">
    <property type="entry name" value="CTDL_fold"/>
</dbReference>
<dbReference type="SMART" id="SM00060">
    <property type="entry name" value="FN3"/>
    <property type="match status" value="5"/>
</dbReference>
<dbReference type="PANTHER" id="PTHR46708">
    <property type="entry name" value="TENASCIN"/>
    <property type="match status" value="1"/>
</dbReference>
<dbReference type="SUPFAM" id="SSF49785">
    <property type="entry name" value="Galactose-binding domain-like"/>
    <property type="match status" value="1"/>
</dbReference>
<dbReference type="InterPro" id="IPR016186">
    <property type="entry name" value="C-type_lectin-like/link_sf"/>
</dbReference>
<dbReference type="SUPFAM" id="SSF56436">
    <property type="entry name" value="C-type lectin-like"/>
    <property type="match status" value="1"/>
</dbReference>
<organism evidence="7 8">
    <name type="scientific">Branchiostoma belcheri</name>
    <name type="common">Amphioxus</name>
    <dbReference type="NCBI Taxonomy" id="7741"/>
    <lineage>
        <taxon>Eukaryota</taxon>
        <taxon>Metazoa</taxon>
        <taxon>Chordata</taxon>
        <taxon>Cephalochordata</taxon>
        <taxon>Leptocardii</taxon>
        <taxon>Amphioxiformes</taxon>
        <taxon>Branchiostomatidae</taxon>
        <taxon>Branchiostoma</taxon>
    </lineage>
</organism>
<dbReference type="Pfam" id="PF22633">
    <property type="entry name" value="F5_F8_type_C_2"/>
    <property type="match status" value="1"/>
</dbReference>
<dbReference type="Pfam" id="PF00041">
    <property type="entry name" value="fn3"/>
    <property type="match status" value="4"/>
</dbReference>
<feature type="domain" description="Fibronectin type-III" evidence="6">
    <location>
        <begin position="681"/>
        <end position="776"/>
    </location>
</feature>
<feature type="domain" description="Fibronectin type-III" evidence="6">
    <location>
        <begin position="317"/>
        <end position="415"/>
    </location>
</feature>
<dbReference type="InterPro" id="IPR001304">
    <property type="entry name" value="C-type_lectin-like"/>
</dbReference>
<evidence type="ECO:0000256" key="1">
    <source>
        <dbReference type="ARBA" id="ARBA00022723"/>
    </source>
</evidence>
<evidence type="ECO:0000313" key="8">
    <source>
        <dbReference type="RefSeq" id="XP_019619881.1"/>
    </source>
</evidence>
<dbReference type="SUPFAM" id="SSF49265">
    <property type="entry name" value="Fibronectin type III"/>
    <property type="match status" value="3"/>
</dbReference>
<proteinExistence type="predicted"/>